<dbReference type="AlphaFoldDB" id="A0A916RGQ7"/>
<feature type="domain" description="SnoaL-like" evidence="1">
    <location>
        <begin position="9"/>
        <end position="103"/>
    </location>
</feature>
<comment type="caution">
    <text evidence="2">The sequence shown here is derived from an EMBL/GenBank/DDBJ whole genome shotgun (WGS) entry which is preliminary data.</text>
</comment>
<dbReference type="InterPro" id="IPR037401">
    <property type="entry name" value="SnoaL-like"/>
</dbReference>
<dbReference type="InterPro" id="IPR032710">
    <property type="entry name" value="NTF2-like_dom_sf"/>
</dbReference>
<reference evidence="2 3" key="1">
    <citation type="journal article" date="2014" name="Int. J. Syst. Evol. Microbiol.">
        <title>Complete genome sequence of Corynebacterium casei LMG S-19264T (=DSM 44701T), isolated from a smear-ripened cheese.</title>
        <authorList>
            <consortium name="US DOE Joint Genome Institute (JGI-PGF)"/>
            <person name="Walter F."/>
            <person name="Albersmeier A."/>
            <person name="Kalinowski J."/>
            <person name="Ruckert C."/>
        </authorList>
    </citation>
    <scope>NUCLEOTIDE SEQUENCE [LARGE SCALE GENOMIC DNA]</scope>
    <source>
        <strain evidence="2 3">CGMCC 1.15896</strain>
    </source>
</reference>
<gene>
    <name evidence="2" type="ORF">GCM10011499_27680</name>
</gene>
<name>A0A916RGQ7_9HYPH</name>
<organism evidence="2 3">
    <name type="scientific">Pelagibacterium lentulum</name>
    <dbReference type="NCBI Taxonomy" id="2029865"/>
    <lineage>
        <taxon>Bacteria</taxon>
        <taxon>Pseudomonadati</taxon>
        <taxon>Pseudomonadota</taxon>
        <taxon>Alphaproteobacteria</taxon>
        <taxon>Hyphomicrobiales</taxon>
        <taxon>Devosiaceae</taxon>
        <taxon>Pelagibacterium</taxon>
    </lineage>
</organism>
<evidence type="ECO:0000259" key="1">
    <source>
        <dbReference type="Pfam" id="PF12680"/>
    </source>
</evidence>
<dbReference type="OrthoDB" id="117872at2"/>
<protein>
    <submittedName>
        <fullName evidence="2">Polyketide cyclase</fullName>
    </submittedName>
</protein>
<evidence type="ECO:0000313" key="3">
    <source>
        <dbReference type="Proteomes" id="UP000596977"/>
    </source>
</evidence>
<dbReference type="Proteomes" id="UP000596977">
    <property type="component" value="Unassembled WGS sequence"/>
</dbReference>
<proteinExistence type="predicted"/>
<dbReference type="Pfam" id="PF12680">
    <property type="entry name" value="SnoaL_2"/>
    <property type="match status" value="1"/>
</dbReference>
<dbReference type="RefSeq" id="WP_127072388.1">
    <property type="nucleotide sequence ID" value="NZ_BMKB01000004.1"/>
</dbReference>
<evidence type="ECO:0000313" key="2">
    <source>
        <dbReference type="EMBL" id="GGA56022.1"/>
    </source>
</evidence>
<dbReference type="Gene3D" id="3.10.450.50">
    <property type="match status" value="1"/>
</dbReference>
<dbReference type="EMBL" id="BMKB01000004">
    <property type="protein sequence ID" value="GGA56022.1"/>
    <property type="molecule type" value="Genomic_DNA"/>
</dbReference>
<dbReference type="SUPFAM" id="SSF54427">
    <property type="entry name" value="NTF2-like"/>
    <property type="match status" value="1"/>
</dbReference>
<accession>A0A916RGQ7</accession>
<sequence>MGDAAHIARNFWERMNTNDWALAARLFAPDFELLWPQSNERISSSEDFVALNAAYPADGKWSFSVCRLIGDGQQAMTETEITDGKVEAVALTLFEVENAMIRRIVEHWPEAYPAPEWRQRWVSPISQ</sequence>
<keyword evidence="3" id="KW-1185">Reference proteome</keyword>